<gene>
    <name evidence="2" type="ORF">CODIS_34550</name>
</gene>
<dbReference type="EMBL" id="MARB01000024">
    <property type="protein sequence ID" value="ODJ86260.1"/>
    <property type="molecule type" value="Genomic_DNA"/>
</dbReference>
<feature type="chain" id="PRO_5030948239" evidence="1">
    <location>
        <begin position="24"/>
        <end position="80"/>
    </location>
</feature>
<protein>
    <submittedName>
        <fullName evidence="2">Uncharacterized protein</fullName>
    </submittedName>
</protein>
<dbReference type="RefSeq" id="WP_069127198.1">
    <property type="nucleotide sequence ID" value="NZ_MARB01000024.1"/>
</dbReference>
<dbReference type="AlphaFoldDB" id="A0A7Z1ADT7"/>
<evidence type="ECO:0000313" key="2">
    <source>
        <dbReference type="EMBL" id="ODJ86260.1"/>
    </source>
</evidence>
<reference evidence="2 3" key="1">
    <citation type="submission" date="2016-06" db="EMBL/GenBank/DDBJ databases">
        <title>Genome sequence of endosymbiont of Candidatus Endolucinida thiodiazotropha.</title>
        <authorList>
            <person name="Poehlein A."/>
            <person name="Koenig S."/>
            <person name="Heiden S.E."/>
            <person name="Thuermer A."/>
            <person name="Voget S."/>
            <person name="Daniel R."/>
            <person name="Markert S."/>
            <person name="Gros O."/>
            <person name="Schweder T."/>
        </authorList>
    </citation>
    <scope>NUCLEOTIDE SEQUENCE [LARGE SCALE GENOMIC DNA]</scope>
    <source>
        <strain evidence="2 3">COS</strain>
    </source>
</reference>
<sequence>MKRSTIIAYSVLFILALSLQGCGDNGSSSGNPPDIGDQFNKDHTAEYTAHSYTGSKTQTVINEDLALSAVSGVLFGMYLT</sequence>
<dbReference type="PROSITE" id="PS51257">
    <property type="entry name" value="PROKAR_LIPOPROTEIN"/>
    <property type="match status" value="1"/>
</dbReference>
<feature type="signal peptide" evidence="1">
    <location>
        <begin position="1"/>
        <end position="23"/>
    </location>
</feature>
<proteinExistence type="predicted"/>
<dbReference type="Proteomes" id="UP000094769">
    <property type="component" value="Unassembled WGS sequence"/>
</dbReference>
<accession>A0A7Z1ADT7</accession>
<keyword evidence="1" id="KW-0732">Signal</keyword>
<evidence type="ECO:0000256" key="1">
    <source>
        <dbReference type="SAM" id="SignalP"/>
    </source>
</evidence>
<keyword evidence="3" id="KW-1185">Reference proteome</keyword>
<organism evidence="2 3">
    <name type="scientific">Candidatus Thiodiazotropha endolucinida</name>
    <dbReference type="NCBI Taxonomy" id="1655433"/>
    <lineage>
        <taxon>Bacteria</taxon>
        <taxon>Pseudomonadati</taxon>
        <taxon>Pseudomonadota</taxon>
        <taxon>Gammaproteobacteria</taxon>
        <taxon>Chromatiales</taxon>
        <taxon>Sedimenticolaceae</taxon>
        <taxon>Candidatus Thiodiazotropha</taxon>
    </lineage>
</organism>
<evidence type="ECO:0000313" key="3">
    <source>
        <dbReference type="Proteomes" id="UP000094769"/>
    </source>
</evidence>
<name>A0A7Z1ADT7_9GAMM</name>
<comment type="caution">
    <text evidence="2">The sequence shown here is derived from an EMBL/GenBank/DDBJ whole genome shotgun (WGS) entry which is preliminary data.</text>
</comment>